<keyword evidence="6 12" id="KW-0697">Rotamase</keyword>
<dbReference type="GO" id="GO:0015031">
    <property type="term" value="P:protein transport"/>
    <property type="evidence" value="ECO:0007669"/>
    <property type="project" value="UniProtKB-UniRule"/>
</dbReference>
<dbReference type="EC" id="5.2.1.8" evidence="3 12"/>
<dbReference type="PROSITE" id="PS50059">
    <property type="entry name" value="FKBP_PPIASE"/>
    <property type="match status" value="1"/>
</dbReference>
<comment type="catalytic activity">
    <reaction evidence="1 12 13">
        <text>[protein]-peptidylproline (omega=180) = [protein]-peptidylproline (omega=0)</text>
        <dbReference type="Rhea" id="RHEA:16237"/>
        <dbReference type="Rhea" id="RHEA-COMP:10747"/>
        <dbReference type="Rhea" id="RHEA-COMP:10748"/>
        <dbReference type="ChEBI" id="CHEBI:83833"/>
        <dbReference type="ChEBI" id="CHEBI:83834"/>
        <dbReference type="EC" id="5.2.1.8"/>
    </reaction>
</comment>
<dbReference type="GO" id="GO:0044183">
    <property type="term" value="F:protein folding chaperone"/>
    <property type="evidence" value="ECO:0007669"/>
    <property type="project" value="TreeGrafter"/>
</dbReference>
<keyword evidence="12" id="KW-0963">Cytoplasm</keyword>
<sequence length="450" mass="50837">MQVTETLAEGLKRELKVVIPASDLSSRLDSYLDDLKGKVRINGFRPGKVPKAHLKRLYGRQAMAELLSNLIQETTQKAIEEREEKPALQPEIDLPEEEAEAILEGNADLAFKMSYDLMPEFELIDLSTLELERPIVEISDEEIDEQALGIADANRPYETKDGAAEEGDRVSMSYVGKLDGEAFEGGSDEDGHLVIGSKSFIPGFEEQLVGLKAGDEKTISVTFPEEYAAKHLAGKEVTFDIVVKEIQAPGEVKLDDELAKTLGLESIDKLKELIREQIESQYGAMTRQKIKRQLLDKLDEAYSFDLPGKLVETEFDNVWRQVKNDMEREGKTFEDEETTEEEAKAEYQRIAERRVRLGLVLSEIGEKNEIQVSDDEVQRALYDRVRQFPGQEQQVFEFYRGNPQALASLRAPIYEEKVVDYIMTLAKVTDKTVTKEELMAEDDEDGETAA</sequence>
<dbReference type="InterPro" id="IPR046357">
    <property type="entry name" value="PPIase_dom_sf"/>
</dbReference>
<dbReference type="NCBIfam" id="TIGR00115">
    <property type="entry name" value="tig"/>
    <property type="match status" value="1"/>
</dbReference>
<feature type="domain" description="PPIase FKBP-type" evidence="15">
    <location>
        <begin position="167"/>
        <end position="268"/>
    </location>
</feature>
<comment type="similarity">
    <text evidence="2 12 14">Belongs to the FKBP-type PPIase family. Tig subfamily.</text>
</comment>
<organism evidence="16 17">
    <name type="scientific">Stappia sediminis</name>
    <dbReference type="NCBI Taxonomy" id="2692190"/>
    <lineage>
        <taxon>Bacteria</taxon>
        <taxon>Pseudomonadati</taxon>
        <taxon>Pseudomonadota</taxon>
        <taxon>Alphaproteobacteria</taxon>
        <taxon>Hyphomicrobiales</taxon>
        <taxon>Stappiaceae</taxon>
        <taxon>Stappia</taxon>
    </lineage>
</organism>
<dbReference type="Gene3D" id="3.10.50.40">
    <property type="match status" value="1"/>
</dbReference>
<keyword evidence="17" id="KW-1185">Reference proteome</keyword>
<dbReference type="GO" id="GO:0005737">
    <property type="term" value="C:cytoplasm"/>
    <property type="evidence" value="ECO:0007669"/>
    <property type="project" value="UniProtKB-SubCell"/>
</dbReference>
<dbReference type="AlphaFoldDB" id="A0A7X3LXW4"/>
<accession>A0A7X3LXW4</accession>
<gene>
    <name evidence="12" type="primary">tig</name>
    <name evidence="16" type="ORF">GR183_19250</name>
</gene>
<dbReference type="Gene3D" id="1.10.3120.10">
    <property type="entry name" value="Trigger factor, C-terminal domain"/>
    <property type="match status" value="1"/>
</dbReference>
<evidence type="ECO:0000256" key="2">
    <source>
        <dbReference type="ARBA" id="ARBA00005464"/>
    </source>
</evidence>
<dbReference type="PIRSF" id="PIRSF003095">
    <property type="entry name" value="Trigger_factor"/>
    <property type="match status" value="1"/>
</dbReference>
<dbReference type="Pfam" id="PF05698">
    <property type="entry name" value="Trigger_C"/>
    <property type="match status" value="1"/>
</dbReference>
<protein>
    <recommendedName>
        <fullName evidence="4 12">Trigger factor</fullName>
        <shortName evidence="12">TF</shortName>
        <ecNumber evidence="3 12">5.2.1.8</ecNumber>
    </recommendedName>
    <alternativeName>
        <fullName evidence="11 12">PPIase</fullName>
    </alternativeName>
</protein>
<dbReference type="GO" id="GO:0051301">
    <property type="term" value="P:cell division"/>
    <property type="evidence" value="ECO:0007669"/>
    <property type="project" value="UniProtKB-KW"/>
</dbReference>
<reference evidence="16 17" key="1">
    <citation type="submission" date="2019-12" db="EMBL/GenBank/DDBJ databases">
        <authorList>
            <person name="Li M."/>
        </authorList>
    </citation>
    <scope>NUCLEOTIDE SEQUENCE [LARGE SCALE GENOMIC DNA]</scope>
    <source>
        <strain evidence="16 17">GBMRC 2046</strain>
    </source>
</reference>
<comment type="subcellular location">
    <subcellularLocation>
        <location evidence="12">Cytoplasm</location>
    </subcellularLocation>
    <text evidence="12">About half TF is bound to the ribosome near the polypeptide exit tunnel while the other half is free in the cytoplasm.</text>
</comment>
<evidence type="ECO:0000313" key="16">
    <source>
        <dbReference type="EMBL" id="MXN67053.1"/>
    </source>
</evidence>
<dbReference type="GO" id="GO:0051083">
    <property type="term" value="P:'de novo' cotranslational protein folding"/>
    <property type="evidence" value="ECO:0007669"/>
    <property type="project" value="TreeGrafter"/>
</dbReference>
<keyword evidence="5 12" id="KW-0132">Cell division</keyword>
<evidence type="ECO:0000256" key="13">
    <source>
        <dbReference type="PROSITE-ProRule" id="PRU00277"/>
    </source>
</evidence>
<evidence type="ECO:0000256" key="9">
    <source>
        <dbReference type="ARBA" id="ARBA00023306"/>
    </source>
</evidence>
<dbReference type="PANTHER" id="PTHR30560:SF3">
    <property type="entry name" value="TRIGGER FACTOR-LIKE PROTEIN TIG, CHLOROPLASTIC"/>
    <property type="match status" value="1"/>
</dbReference>
<dbReference type="InterPro" id="IPR027304">
    <property type="entry name" value="Trigger_fact/SurA_dom_sf"/>
</dbReference>
<dbReference type="RefSeq" id="WP_160777294.1">
    <property type="nucleotide sequence ID" value="NZ_WUMV01000009.1"/>
</dbReference>
<dbReference type="Gene3D" id="3.30.70.1050">
    <property type="entry name" value="Trigger factor ribosome-binding domain"/>
    <property type="match status" value="1"/>
</dbReference>
<dbReference type="GO" id="GO:0043022">
    <property type="term" value="F:ribosome binding"/>
    <property type="evidence" value="ECO:0007669"/>
    <property type="project" value="TreeGrafter"/>
</dbReference>
<dbReference type="InterPro" id="IPR037041">
    <property type="entry name" value="Trigger_fac_C_sf"/>
</dbReference>
<evidence type="ECO:0000256" key="10">
    <source>
        <dbReference type="ARBA" id="ARBA00024849"/>
    </source>
</evidence>
<dbReference type="SUPFAM" id="SSF102735">
    <property type="entry name" value="Trigger factor ribosome-binding domain"/>
    <property type="match status" value="1"/>
</dbReference>
<dbReference type="Proteomes" id="UP000433101">
    <property type="component" value="Unassembled WGS sequence"/>
</dbReference>
<comment type="domain">
    <text evidence="12">Consists of 3 domains; the N-terminus binds the ribosome, the middle domain has PPIase activity, while the C-terminus has intrinsic chaperone activity on its own.</text>
</comment>
<dbReference type="InterPro" id="IPR008880">
    <property type="entry name" value="Trigger_fac_C"/>
</dbReference>
<evidence type="ECO:0000256" key="3">
    <source>
        <dbReference type="ARBA" id="ARBA00013194"/>
    </source>
</evidence>
<dbReference type="InterPro" id="IPR005215">
    <property type="entry name" value="Trig_fac"/>
</dbReference>
<evidence type="ECO:0000313" key="17">
    <source>
        <dbReference type="Proteomes" id="UP000433101"/>
    </source>
</evidence>
<comment type="caution">
    <text evidence="16">The sequence shown here is derived from an EMBL/GenBank/DDBJ whole genome shotgun (WGS) entry which is preliminary data.</text>
</comment>
<evidence type="ECO:0000259" key="15">
    <source>
        <dbReference type="PROSITE" id="PS50059"/>
    </source>
</evidence>
<dbReference type="GO" id="GO:0043335">
    <property type="term" value="P:protein unfolding"/>
    <property type="evidence" value="ECO:0007669"/>
    <property type="project" value="TreeGrafter"/>
</dbReference>
<dbReference type="InterPro" id="IPR036611">
    <property type="entry name" value="Trigger_fac_ribosome-bd_sf"/>
</dbReference>
<dbReference type="SUPFAM" id="SSF54534">
    <property type="entry name" value="FKBP-like"/>
    <property type="match status" value="1"/>
</dbReference>
<evidence type="ECO:0000256" key="12">
    <source>
        <dbReference type="HAMAP-Rule" id="MF_00303"/>
    </source>
</evidence>
<keyword evidence="9 12" id="KW-0131">Cell cycle</keyword>
<dbReference type="Pfam" id="PF05697">
    <property type="entry name" value="Trigger_N"/>
    <property type="match status" value="1"/>
</dbReference>
<evidence type="ECO:0000256" key="6">
    <source>
        <dbReference type="ARBA" id="ARBA00023110"/>
    </source>
</evidence>
<evidence type="ECO:0000256" key="5">
    <source>
        <dbReference type="ARBA" id="ARBA00022618"/>
    </source>
</evidence>
<evidence type="ECO:0000256" key="7">
    <source>
        <dbReference type="ARBA" id="ARBA00023186"/>
    </source>
</evidence>
<proteinExistence type="inferred from homology"/>
<evidence type="ECO:0000256" key="4">
    <source>
        <dbReference type="ARBA" id="ARBA00016902"/>
    </source>
</evidence>
<evidence type="ECO:0000256" key="1">
    <source>
        <dbReference type="ARBA" id="ARBA00000971"/>
    </source>
</evidence>
<keyword evidence="7 12" id="KW-0143">Chaperone</keyword>
<dbReference type="GO" id="GO:0003755">
    <property type="term" value="F:peptidyl-prolyl cis-trans isomerase activity"/>
    <property type="evidence" value="ECO:0007669"/>
    <property type="project" value="UniProtKB-UniRule"/>
</dbReference>
<dbReference type="Pfam" id="PF00254">
    <property type="entry name" value="FKBP_C"/>
    <property type="match status" value="1"/>
</dbReference>
<evidence type="ECO:0000256" key="11">
    <source>
        <dbReference type="ARBA" id="ARBA00029986"/>
    </source>
</evidence>
<evidence type="ECO:0000256" key="8">
    <source>
        <dbReference type="ARBA" id="ARBA00023235"/>
    </source>
</evidence>
<comment type="function">
    <text evidence="10 12">Involved in protein export. Acts as a chaperone by maintaining the newly synthesized protein in an open conformation. Functions as a peptidyl-prolyl cis-trans isomerase.</text>
</comment>
<dbReference type="InterPro" id="IPR008881">
    <property type="entry name" value="Trigger_fac_ribosome-bd_bac"/>
</dbReference>
<dbReference type="PANTHER" id="PTHR30560">
    <property type="entry name" value="TRIGGER FACTOR CHAPERONE AND PEPTIDYL-PROLYL CIS/TRANS ISOMERASE"/>
    <property type="match status" value="1"/>
</dbReference>
<dbReference type="HAMAP" id="MF_00303">
    <property type="entry name" value="Trigger_factor_Tig"/>
    <property type="match status" value="1"/>
</dbReference>
<dbReference type="EMBL" id="WUMV01000009">
    <property type="protein sequence ID" value="MXN67053.1"/>
    <property type="molecule type" value="Genomic_DNA"/>
</dbReference>
<dbReference type="InterPro" id="IPR001179">
    <property type="entry name" value="PPIase_FKBP_dom"/>
</dbReference>
<name>A0A7X3LXW4_9HYPH</name>
<evidence type="ECO:0000256" key="14">
    <source>
        <dbReference type="RuleBase" id="RU003914"/>
    </source>
</evidence>
<dbReference type="SUPFAM" id="SSF109998">
    <property type="entry name" value="Triger factor/SurA peptide-binding domain-like"/>
    <property type="match status" value="1"/>
</dbReference>
<dbReference type="FunFam" id="3.10.50.40:FF:000001">
    <property type="entry name" value="Trigger factor"/>
    <property type="match status" value="1"/>
</dbReference>
<keyword evidence="8 12" id="KW-0413">Isomerase</keyword>